<dbReference type="PANTHER" id="PTHR23407">
    <property type="entry name" value="ATPASE INHIBITOR/5-FORMYLTETRAHYDROFOLATE CYCLO-LIGASE"/>
    <property type="match status" value="1"/>
</dbReference>
<gene>
    <name evidence="5" type="ORF">HED64_06415</name>
</gene>
<proteinExistence type="inferred from homology"/>
<protein>
    <recommendedName>
        <fullName evidence="4">5-formyltetrahydrofolate cyclo-ligase</fullName>
        <ecNumber evidence="4">6.3.3.2</ecNumber>
    </recommendedName>
</protein>
<dbReference type="EMBL" id="JAAWVT010000002">
    <property type="protein sequence ID" value="NKG20346.1"/>
    <property type="molecule type" value="Genomic_DNA"/>
</dbReference>
<comment type="cofactor">
    <cofactor evidence="4">
        <name>Mg(2+)</name>
        <dbReference type="ChEBI" id="CHEBI:18420"/>
    </cofactor>
</comment>
<dbReference type="PANTHER" id="PTHR23407:SF1">
    <property type="entry name" value="5-FORMYLTETRAHYDROFOLATE CYCLO-LIGASE"/>
    <property type="match status" value="1"/>
</dbReference>
<keyword evidence="5" id="KW-0436">Ligase</keyword>
<evidence type="ECO:0000256" key="1">
    <source>
        <dbReference type="ARBA" id="ARBA00010638"/>
    </source>
</evidence>
<dbReference type="Pfam" id="PF01812">
    <property type="entry name" value="5-FTHF_cyc-lig"/>
    <property type="match status" value="1"/>
</dbReference>
<evidence type="ECO:0000256" key="4">
    <source>
        <dbReference type="RuleBase" id="RU361279"/>
    </source>
</evidence>
<keyword evidence="3 4" id="KW-0067">ATP-binding</keyword>
<keyword evidence="6" id="KW-1185">Reference proteome</keyword>
<dbReference type="GO" id="GO:0030272">
    <property type="term" value="F:5-formyltetrahydrofolate cyclo-ligase activity"/>
    <property type="evidence" value="ECO:0007669"/>
    <property type="project" value="UniProtKB-EC"/>
</dbReference>
<dbReference type="SUPFAM" id="SSF100950">
    <property type="entry name" value="NagB/RpiA/CoA transferase-like"/>
    <property type="match status" value="1"/>
</dbReference>
<name>A0ABX1G281_9MICC</name>
<evidence type="ECO:0000313" key="6">
    <source>
        <dbReference type="Proteomes" id="UP000746595"/>
    </source>
</evidence>
<dbReference type="Gene3D" id="3.40.50.10420">
    <property type="entry name" value="NagB/RpiA/CoA transferase-like"/>
    <property type="match status" value="1"/>
</dbReference>
<accession>A0ABX1G281</accession>
<dbReference type="NCBIfam" id="TIGR02727">
    <property type="entry name" value="MTHFS_bact"/>
    <property type="match status" value="1"/>
</dbReference>
<dbReference type="InterPro" id="IPR002698">
    <property type="entry name" value="FTHF_cligase"/>
</dbReference>
<evidence type="ECO:0000313" key="5">
    <source>
        <dbReference type="EMBL" id="NKG20346.1"/>
    </source>
</evidence>
<comment type="similarity">
    <text evidence="1 4">Belongs to the 5-formyltetrahydrofolate cyclo-ligase family.</text>
</comment>
<dbReference type="EC" id="6.3.3.2" evidence="4"/>
<organism evidence="5 6">
    <name type="scientific">Paeniglutamicibacter terrestris</name>
    <dbReference type="NCBI Taxonomy" id="2723403"/>
    <lineage>
        <taxon>Bacteria</taxon>
        <taxon>Bacillati</taxon>
        <taxon>Actinomycetota</taxon>
        <taxon>Actinomycetes</taxon>
        <taxon>Micrococcales</taxon>
        <taxon>Micrococcaceae</taxon>
        <taxon>Paeniglutamicibacter</taxon>
    </lineage>
</organism>
<sequence>MSEPNKETIRQQFRAKRRALGAAGREEQMSRITEELLAWLEDHAPRRSVTCFLSYGAEPPTAALLERLDEAGYLVHVPICEPARRLSWTRWYPGVAMNRSAVGPIDEPVGERRGAEMMADVDVIMVPAQAVDEHGDRLGQGGGYYDRFIAELPGPPLRPQLISIVFDHEFLAPGSFPVELFDQRVDAVVTPAGVRNLTT</sequence>
<dbReference type="Proteomes" id="UP000746595">
    <property type="component" value="Unassembled WGS sequence"/>
</dbReference>
<reference evidence="5 6" key="1">
    <citation type="submission" date="2020-04" db="EMBL/GenBank/DDBJ databases">
        <title>Paeniglutamicibacter sp. ANT13_2, a novel actinomycete isolated from sediment in Antarctica.</title>
        <authorList>
            <person name="Sakdapetsiri C."/>
            <person name="Pinyakong O."/>
        </authorList>
    </citation>
    <scope>NUCLEOTIDE SEQUENCE [LARGE SCALE GENOMIC DNA]</scope>
    <source>
        <strain evidence="5 6">ANT13_2</strain>
    </source>
</reference>
<evidence type="ECO:0000256" key="2">
    <source>
        <dbReference type="ARBA" id="ARBA00022741"/>
    </source>
</evidence>
<dbReference type="RefSeq" id="WP_168151256.1">
    <property type="nucleotide sequence ID" value="NZ_JAAWVT010000002.1"/>
</dbReference>
<dbReference type="PIRSF" id="PIRSF006806">
    <property type="entry name" value="FTHF_cligase"/>
    <property type="match status" value="1"/>
</dbReference>
<comment type="caution">
    <text evidence="5">The sequence shown here is derived from an EMBL/GenBank/DDBJ whole genome shotgun (WGS) entry which is preliminary data.</text>
</comment>
<dbReference type="InterPro" id="IPR037171">
    <property type="entry name" value="NagB/RpiA_transferase-like"/>
</dbReference>
<comment type="catalytic activity">
    <reaction evidence="4">
        <text>(6S)-5-formyl-5,6,7,8-tetrahydrofolate + ATP = (6R)-5,10-methenyltetrahydrofolate + ADP + phosphate</text>
        <dbReference type="Rhea" id="RHEA:10488"/>
        <dbReference type="ChEBI" id="CHEBI:30616"/>
        <dbReference type="ChEBI" id="CHEBI:43474"/>
        <dbReference type="ChEBI" id="CHEBI:57455"/>
        <dbReference type="ChEBI" id="CHEBI:57457"/>
        <dbReference type="ChEBI" id="CHEBI:456216"/>
        <dbReference type="EC" id="6.3.3.2"/>
    </reaction>
</comment>
<dbReference type="InterPro" id="IPR024185">
    <property type="entry name" value="FTHF_cligase-like_sf"/>
</dbReference>
<keyword evidence="2 4" id="KW-0547">Nucleotide-binding</keyword>
<keyword evidence="4" id="KW-0460">Magnesium</keyword>
<keyword evidence="4" id="KW-0479">Metal-binding</keyword>
<evidence type="ECO:0000256" key="3">
    <source>
        <dbReference type="ARBA" id="ARBA00022840"/>
    </source>
</evidence>